<gene>
    <name evidence="2" type="ORF">LCGC14_1152240</name>
</gene>
<evidence type="ECO:0000313" key="2">
    <source>
        <dbReference type="EMBL" id="KKM99011.1"/>
    </source>
</evidence>
<evidence type="ECO:0000256" key="1">
    <source>
        <dbReference type="SAM" id="MobiDB-lite"/>
    </source>
</evidence>
<organism evidence="2">
    <name type="scientific">marine sediment metagenome</name>
    <dbReference type="NCBI Taxonomy" id="412755"/>
    <lineage>
        <taxon>unclassified sequences</taxon>
        <taxon>metagenomes</taxon>
        <taxon>ecological metagenomes</taxon>
    </lineage>
</organism>
<accession>A0A0F9MIC7</accession>
<sequence>MAAITLGEWTRHALNIPELAAYDVKHYRLDVDDGYLEVLVGREPIGKDGELRVMPMNLVPFIAEGNMIAAEEPEPASTPGDGDDADEDKPNDWEAEEPGEADAEDADDGKSIIDLSSAHVRTMMGVGTGGNGEGRS</sequence>
<comment type="caution">
    <text evidence="2">The sequence shown here is derived from an EMBL/GenBank/DDBJ whole genome shotgun (WGS) entry which is preliminary data.</text>
</comment>
<dbReference type="EMBL" id="LAZR01005550">
    <property type="protein sequence ID" value="KKM99011.1"/>
    <property type="molecule type" value="Genomic_DNA"/>
</dbReference>
<feature type="compositionally biased region" description="Gly residues" evidence="1">
    <location>
        <begin position="126"/>
        <end position="136"/>
    </location>
</feature>
<feature type="region of interest" description="Disordered" evidence="1">
    <location>
        <begin position="65"/>
        <end position="136"/>
    </location>
</feature>
<protein>
    <submittedName>
        <fullName evidence="2">Uncharacterized protein</fullName>
    </submittedName>
</protein>
<dbReference type="AlphaFoldDB" id="A0A0F9MIC7"/>
<feature type="compositionally biased region" description="Acidic residues" evidence="1">
    <location>
        <begin position="81"/>
        <end position="107"/>
    </location>
</feature>
<name>A0A0F9MIC7_9ZZZZ</name>
<proteinExistence type="predicted"/>
<reference evidence="2" key="1">
    <citation type="journal article" date="2015" name="Nature">
        <title>Complex archaea that bridge the gap between prokaryotes and eukaryotes.</title>
        <authorList>
            <person name="Spang A."/>
            <person name="Saw J.H."/>
            <person name="Jorgensen S.L."/>
            <person name="Zaremba-Niedzwiedzka K."/>
            <person name="Martijn J."/>
            <person name="Lind A.E."/>
            <person name="van Eijk R."/>
            <person name="Schleper C."/>
            <person name="Guy L."/>
            <person name="Ettema T.J."/>
        </authorList>
    </citation>
    <scope>NUCLEOTIDE SEQUENCE</scope>
</reference>